<evidence type="ECO:0000256" key="1">
    <source>
        <dbReference type="SAM" id="Coils"/>
    </source>
</evidence>
<feature type="compositionally biased region" description="Polar residues" evidence="2">
    <location>
        <begin position="77"/>
        <end position="101"/>
    </location>
</feature>
<dbReference type="Proteomes" id="UP001470230">
    <property type="component" value="Unassembled WGS sequence"/>
</dbReference>
<evidence type="ECO:0000256" key="2">
    <source>
        <dbReference type="SAM" id="MobiDB-lite"/>
    </source>
</evidence>
<comment type="caution">
    <text evidence="3">The sequence shown here is derived from an EMBL/GenBank/DDBJ whole genome shotgun (WGS) entry which is preliminary data.</text>
</comment>
<evidence type="ECO:0000313" key="4">
    <source>
        <dbReference type="Proteomes" id="UP001470230"/>
    </source>
</evidence>
<proteinExistence type="predicted"/>
<gene>
    <name evidence="3" type="ORF">M9Y10_029123</name>
</gene>
<feature type="compositionally biased region" description="Polar residues" evidence="2">
    <location>
        <begin position="51"/>
        <end position="61"/>
    </location>
</feature>
<feature type="compositionally biased region" description="Basic and acidic residues" evidence="2">
    <location>
        <begin position="468"/>
        <end position="484"/>
    </location>
</feature>
<keyword evidence="1" id="KW-0175">Coiled coil</keyword>
<name>A0ABR2KM46_9EUKA</name>
<feature type="coiled-coil region" evidence="1">
    <location>
        <begin position="322"/>
        <end position="419"/>
    </location>
</feature>
<sequence>MIHSQFLGSVFRSGTPKSSDDSYMEDSIVASGLLGKDPTDLVVLNRPPSALLQTPNSSVSSAHGRGKRFPSRRLFTPASNNRANTSMSNYNHNNSTISGGRSATAFAGSPSRLSSLSNSKRKKEQQEIDQFLQDLTERLNTAKDESVRPIDLDSEKSRPHTTIIDERLLKTRKTTEAPNVYFATILPPTTPASGTTFLQMSEVLDKMIDTVNLEKSVEPQSAIDNDESVSGHSSEFDQSVNHIFGEVVRQYFIECGSQGELLDKCRDCFMHAQRTIPNIKDHYRSILNALYAKREAIEREKQRMIPDIANNKEHSEHLLKVIAEMRNDLERLINHHDELVKSITSTSNESLKMKKSIEQLDKSIASQNHELVQLNDQLANLSKIASQYETDSLNFAENLKQVREQEKEAKKQIEQSNTQLRVSMQKVTRIDAEISSLSSEIEKIRTVTTKTENSIQVDLISRRLFRQKKEGEDEEVSARKKPIENDDETEEEEAKEKKKKKKKEEENEEKTIYDKVKKEFNESVGKSATDDLHINTYEDFSKMKKVLFKNDDNFHIETNKIEKAESGDFLIDGENANIDYIKLFASKLASDCLDAAIKSKPTVSQSTQTLSQQVEDLAEPFEEIEEIKGTSRLLSLIQSDYSNRESQSFEWFMSTMNMLYHEKEVQNQKDFESGSKFMDFPHFIRSFAEKKFELPFLRDQFLWDVFITSHHMKNQSIECELFVDFLDENLTEDQFAFFLVCRKDCLKNGSSVQVRTRDSMEKFNEFYLTVDQVETLLQKWWQNRYQKKFYLRILDFSVPRPAIHLEATKRYIATSDILLQCIQDYADDNAARLGELLLATRIVPRLKMPDFCKLVKSLIPDLSSEKVDSFYRATVSKGVGRREVSTDQLVDLFLAGSILVSIYSNSEDSFKFNAQNSEVMETVKEEFARYSPQFSKILEFFKQQTSLQNDNLTLKTFYDDAFRFFSMLNQSLSSGDGKSSYVNYYQFIFALDILFSALNLLEVKDDEMSLVSLECSVRENWLDTVFEHSQNV</sequence>
<protein>
    <submittedName>
        <fullName evidence="3">Uncharacterized protein</fullName>
    </submittedName>
</protein>
<evidence type="ECO:0000313" key="3">
    <source>
        <dbReference type="EMBL" id="KAK8891901.1"/>
    </source>
</evidence>
<feature type="region of interest" description="Disordered" evidence="2">
    <location>
        <begin position="49"/>
        <end position="127"/>
    </location>
</feature>
<feature type="compositionally biased region" description="Low complexity" evidence="2">
    <location>
        <begin position="109"/>
        <end position="118"/>
    </location>
</feature>
<keyword evidence="4" id="KW-1185">Reference proteome</keyword>
<reference evidence="3 4" key="1">
    <citation type="submission" date="2024-04" db="EMBL/GenBank/DDBJ databases">
        <title>Tritrichomonas musculus Genome.</title>
        <authorList>
            <person name="Alves-Ferreira E."/>
            <person name="Grigg M."/>
            <person name="Lorenzi H."/>
            <person name="Galac M."/>
        </authorList>
    </citation>
    <scope>NUCLEOTIDE SEQUENCE [LARGE SCALE GENOMIC DNA]</scope>
    <source>
        <strain evidence="3 4">EAF2021</strain>
    </source>
</reference>
<dbReference type="EMBL" id="JAPFFF010000004">
    <property type="protein sequence ID" value="KAK8891901.1"/>
    <property type="molecule type" value="Genomic_DNA"/>
</dbReference>
<accession>A0ABR2KM46</accession>
<organism evidence="3 4">
    <name type="scientific">Tritrichomonas musculus</name>
    <dbReference type="NCBI Taxonomy" id="1915356"/>
    <lineage>
        <taxon>Eukaryota</taxon>
        <taxon>Metamonada</taxon>
        <taxon>Parabasalia</taxon>
        <taxon>Tritrichomonadida</taxon>
        <taxon>Tritrichomonadidae</taxon>
        <taxon>Tritrichomonas</taxon>
    </lineage>
</organism>
<feature type="region of interest" description="Disordered" evidence="2">
    <location>
        <begin position="468"/>
        <end position="511"/>
    </location>
</feature>